<proteinExistence type="predicted"/>
<evidence type="ECO:0000259" key="1">
    <source>
        <dbReference type="PROSITE" id="PS51819"/>
    </source>
</evidence>
<dbReference type="SUPFAM" id="SSF54593">
    <property type="entry name" value="Glyoxalase/Bleomycin resistance protein/Dihydroxybiphenyl dioxygenase"/>
    <property type="match status" value="1"/>
</dbReference>
<gene>
    <name evidence="2" type="ORF">F6X51_13160</name>
</gene>
<dbReference type="PROSITE" id="PS51819">
    <property type="entry name" value="VOC"/>
    <property type="match status" value="1"/>
</dbReference>
<accession>A0A6N6MRB4</accession>
<dbReference type="AlphaFoldDB" id="A0A6N6MRB4"/>
<evidence type="ECO:0000313" key="2">
    <source>
        <dbReference type="EMBL" id="KAB1073277.1"/>
    </source>
</evidence>
<keyword evidence="3" id="KW-1185">Reference proteome</keyword>
<protein>
    <submittedName>
        <fullName evidence="2">VOC family protein</fullName>
    </submittedName>
</protein>
<dbReference type="InterPro" id="IPR037523">
    <property type="entry name" value="VOC_core"/>
</dbReference>
<dbReference type="InterPro" id="IPR004360">
    <property type="entry name" value="Glyas_Fos-R_dOase_dom"/>
</dbReference>
<dbReference type="InterPro" id="IPR029068">
    <property type="entry name" value="Glyas_Bleomycin-R_OHBP_Dase"/>
</dbReference>
<evidence type="ECO:0000313" key="3">
    <source>
        <dbReference type="Proteomes" id="UP000441523"/>
    </source>
</evidence>
<organism evidence="2 3">
    <name type="scientific">Methylobacterium planeticum</name>
    <dbReference type="NCBI Taxonomy" id="2615211"/>
    <lineage>
        <taxon>Bacteria</taxon>
        <taxon>Pseudomonadati</taxon>
        <taxon>Pseudomonadota</taxon>
        <taxon>Alphaproteobacteria</taxon>
        <taxon>Hyphomicrobiales</taxon>
        <taxon>Methylobacteriaceae</taxon>
        <taxon>Methylobacterium</taxon>
    </lineage>
</organism>
<dbReference type="RefSeq" id="WP_150964107.1">
    <property type="nucleotide sequence ID" value="NZ_VZZJ01000009.1"/>
</dbReference>
<name>A0A6N6MRB4_9HYPH</name>
<sequence>MDKPRLVGLNHIALEVGDIQEALRFYRAVFSFELRGTHEDDAGRTVMAFLDMGDQFIALIAGRGQPRDDDRHFGLVVDDRANVMELAEAAGATILDRPFNFRDPWGNHLEIVAYREIQFSKTDEVLRGMGLELDKTEQAREELRRKLSKPPGRIG</sequence>
<comment type="caution">
    <text evidence="2">The sequence shown here is derived from an EMBL/GenBank/DDBJ whole genome shotgun (WGS) entry which is preliminary data.</text>
</comment>
<dbReference type="Proteomes" id="UP000441523">
    <property type="component" value="Unassembled WGS sequence"/>
</dbReference>
<feature type="domain" description="VOC" evidence="1">
    <location>
        <begin position="8"/>
        <end position="128"/>
    </location>
</feature>
<dbReference type="EMBL" id="VZZJ01000009">
    <property type="protein sequence ID" value="KAB1073277.1"/>
    <property type="molecule type" value="Genomic_DNA"/>
</dbReference>
<reference evidence="2 3" key="1">
    <citation type="submission" date="2019-09" db="EMBL/GenBank/DDBJ databases">
        <title>YIM 132548 draft genome.</title>
        <authorList>
            <person name="Jiang L."/>
        </authorList>
    </citation>
    <scope>NUCLEOTIDE SEQUENCE [LARGE SCALE GENOMIC DNA]</scope>
    <source>
        <strain evidence="2 3">YIM 132548</strain>
    </source>
</reference>
<dbReference type="Pfam" id="PF00903">
    <property type="entry name" value="Glyoxalase"/>
    <property type="match status" value="1"/>
</dbReference>
<dbReference type="Gene3D" id="3.10.180.10">
    <property type="entry name" value="2,3-Dihydroxybiphenyl 1,2-Dioxygenase, domain 1"/>
    <property type="match status" value="1"/>
</dbReference>